<reference evidence="2" key="1">
    <citation type="journal article" date="2022" name="Mol. Ecol. Resour.">
        <title>The genomes of chicory, endive, great burdock and yacon provide insights into Asteraceae palaeo-polyploidization history and plant inulin production.</title>
        <authorList>
            <person name="Fan W."/>
            <person name="Wang S."/>
            <person name="Wang H."/>
            <person name="Wang A."/>
            <person name="Jiang F."/>
            <person name="Liu H."/>
            <person name="Zhao H."/>
            <person name="Xu D."/>
            <person name="Zhang Y."/>
        </authorList>
    </citation>
    <scope>NUCLEOTIDE SEQUENCE [LARGE SCALE GENOMIC DNA]</scope>
    <source>
        <strain evidence="2">cv. Yunnan</strain>
    </source>
</reference>
<organism evidence="1 2">
    <name type="scientific">Smallanthus sonchifolius</name>
    <dbReference type="NCBI Taxonomy" id="185202"/>
    <lineage>
        <taxon>Eukaryota</taxon>
        <taxon>Viridiplantae</taxon>
        <taxon>Streptophyta</taxon>
        <taxon>Embryophyta</taxon>
        <taxon>Tracheophyta</taxon>
        <taxon>Spermatophyta</taxon>
        <taxon>Magnoliopsida</taxon>
        <taxon>eudicotyledons</taxon>
        <taxon>Gunneridae</taxon>
        <taxon>Pentapetalae</taxon>
        <taxon>asterids</taxon>
        <taxon>campanulids</taxon>
        <taxon>Asterales</taxon>
        <taxon>Asteraceae</taxon>
        <taxon>Asteroideae</taxon>
        <taxon>Heliantheae alliance</taxon>
        <taxon>Millerieae</taxon>
        <taxon>Smallanthus</taxon>
    </lineage>
</organism>
<evidence type="ECO:0000313" key="1">
    <source>
        <dbReference type="EMBL" id="KAI3744329.1"/>
    </source>
</evidence>
<sequence length="189" mass="21096">MFTACFSLGKIRCSAIPPPRRIKIREVFSSALSQVPLIYVPVSNGMGFTSRFGAPQSIPHSCSHVATVATTINRIDASAKKRPLIILPLARSRYSKQDKTMLLFENICYGVASPPHFEVFMQGSAIVKKVKRTRLLAPCLVAIGMDGDMGLLKRNEMNKRKTEHEFGGNINRSEHSEEDENGEEDEMRK</sequence>
<dbReference type="Proteomes" id="UP001056120">
    <property type="component" value="Linkage Group LG19"/>
</dbReference>
<comment type="caution">
    <text evidence="1">The sequence shown here is derived from an EMBL/GenBank/DDBJ whole genome shotgun (WGS) entry which is preliminary data.</text>
</comment>
<gene>
    <name evidence="1" type="ORF">L1987_57408</name>
</gene>
<proteinExistence type="predicted"/>
<dbReference type="EMBL" id="CM042036">
    <property type="protein sequence ID" value="KAI3744329.1"/>
    <property type="molecule type" value="Genomic_DNA"/>
</dbReference>
<keyword evidence="2" id="KW-1185">Reference proteome</keyword>
<name>A0ACB9DCJ4_9ASTR</name>
<reference evidence="1 2" key="2">
    <citation type="journal article" date="2022" name="Mol. Ecol. Resour.">
        <title>The genomes of chicory, endive, great burdock and yacon provide insights into Asteraceae paleo-polyploidization history and plant inulin production.</title>
        <authorList>
            <person name="Fan W."/>
            <person name="Wang S."/>
            <person name="Wang H."/>
            <person name="Wang A."/>
            <person name="Jiang F."/>
            <person name="Liu H."/>
            <person name="Zhao H."/>
            <person name="Xu D."/>
            <person name="Zhang Y."/>
        </authorList>
    </citation>
    <scope>NUCLEOTIDE SEQUENCE [LARGE SCALE GENOMIC DNA]</scope>
    <source>
        <strain evidence="2">cv. Yunnan</strain>
        <tissue evidence="1">Leaves</tissue>
    </source>
</reference>
<evidence type="ECO:0000313" key="2">
    <source>
        <dbReference type="Proteomes" id="UP001056120"/>
    </source>
</evidence>
<accession>A0ACB9DCJ4</accession>
<protein>
    <submittedName>
        <fullName evidence="1">Uncharacterized protein</fullName>
    </submittedName>
</protein>